<sequence>MSAPTLILASQSASRRAMLTAAGIPHEAVAAQVDEDAAKASFTARGLSPRDTADALAELKAAKVATLAGPAPLVLGCDSIVALADGTLLDKPRDRDDAAAHLAAMSGATHDLWSAAVIHEAGRPVWRHVERARMTMRPLSGAFIDAYLDAEWPAISGCVGCYRIEGSGVQLFARIEGSHFTILGLPLLPLAAYLRERKILPS</sequence>
<proteinExistence type="inferred from homology"/>
<dbReference type="Gene3D" id="3.90.950.10">
    <property type="match status" value="1"/>
</dbReference>
<gene>
    <name evidence="5" type="ORF">FBR43_15120</name>
</gene>
<protein>
    <recommendedName>
        <fullName evidence="4">Nucleoside triphosphate pyrophosphatase</fullName>
        <ecNumber evidence="4">3.6.1.9</ecNumber>
    </recommendedName>
    <alternativeName>
        <fullName evidence="4">Nucleotide pyrophosphatase</fullName>
        <shortName evidence="4">Nucleotide PPase</shortName>
    </alternativeName>
</protein>
<evidence type="ECO:0000256" key="1">
    <source>
        <dbReference type="ARBA" id="ARBA00001968"/>
    </source>
</evidence>
<comment type="catalytic activity">
    <reaction evidence="4">
        <text>a 2'-deoxyribonucleoside 5'-triphosphate + H2O = a 2'-deoxyribonucleoside 5'-phosphate + diphosphate + H(+)</text>
        <dbReference type="Rhea" id="RHEA:44644"/>
        <dbReference type="ChEBI" id="CHEBI:15377"/>
        <dbReference type="ChEBI" id="CHEBI:15378"/>
        <dbReference type="ChEBI" id="CHEBI:33019"/>
        <dbReference type="ChEBI" id="CHEBI:61560"/>
        <dbReference type="ChEBI" id="CHEBI:65317"/>
        <dbReference type="EC" id="3.6.1.9"/>
    </reaction>
</comment>
<keyword evidence="2 4" id="KW-0378">Hydrolase</keyword>
<dbReference type="OrthoDB" id="9813962at2"/>
<dbReference type="EC" id="3.6.1.9" evidence="4"/>
<dbReference type="SUPFAM" id="SSF52972">
    <property type="entry name" value="ITPase-like"/>
    <property type="match status" value="1"/>
</dbReference>
<dbReference type="GO" id="GO:0005737">
    <property type="term" value="C:cytoplasm"/>
    <property type="evidence" value="ECO:0007669"/>
    <property type="project" value="UniProtKB-SubCell"/>
</dbReference>
<dbReference type="Proteomes" id="UP000309138">
    <property type="component" value="Unassembled WGS sequence"/>
</dbReference>
<dbReference type="InterPro" id="IPR003697">
    <property type="entry name" value="Maf-like"/>
</dbReference>
<dbReference type="PIRSF" id="PIRSF006305">
    <property type="entry name" value="Maf"/>
    <property type="match status" value="1"/>
</dbReference>
<evidence type="ECO:0000256" key="4">
    <source>
        <dbReference type="HAMAP-Rule" id="MF_00528"/>
    </source>
</evidence>
<dbReference type="EMBL" id="SWKR01000002">
    <property type="protein sequence ID" value="TKD51922.1"/>
    <property type="molecule type" value="Genomic_DNA"/>
</dbReference>
<accession>A0A4U1L551</accession>
<organism evidence="5 6">
    <name type="scientific">Sphingomonas baiyangensis</name>
    <dbReference type="NCBI Taxonomy" id="2572576"/>
    <lineage>
        <taxon>Bacteria</taxon>
        <taxon>Pseudomonadati</taxon>
        <taxon>Pseudomonadota</taxon>
        <taxon>Alphaproteobacteria</taxon>
        <taxon>Sphingomonadales</taxon>
        <taxon>Sphingomonadaceae</taxon>
        <taxon>Sphingomonas</taxon>
    </lineage>
</organism>
<comment type="subcellular location">
    <subcellularLocation>
        <location evidence="4">Cytoplasm</location>
    </subcellularLocation>
</comment>
<dbReference type="RefSeq" id="WP_136943855.1">
    <property type="nucleotide sequence ID" value="NZ_SWKR01000002.1"/>
</dbReference>
<comment type="catalytic activity">
    <reaction evidence="4">
        <text>a ribonucleoside 5'-triphosphate + H2O = a ribonucleoside 5'-phosphate + diphosphate + H(+)</text>
        <dbReference type="Rhea" id="RHEA:23996"/>
        <dbReference type="ChEBI" id="CHEBI:15377"/>
        <dbReference type="ChEBI" id="CHEBI:15378"/>
        <dbReference type="ChEBI" id="CHEBI:33019"/>
        <dbReference type="ChEBI" id="CHEBI:58043"/>
        <dbReference type="ChEBI" id="CHEBI:61557"/>
        <dbReference type="EC" id="3.6.1.9"/>
    </reaction>
</comment>
<comment type="caution">
    <text evidence="4">Lacks conserved residue(s) required for the propagation of feature annotation.</text>
</comment>
<evidence type="ECO:0000256" key="2">
    <source>
        <dbReference type="ARBA" id="ARBA00022801"/>
    </source>
</evidence>
<dbReference type="GO" id="GO:0009117">
    <property type="term" value="P:nucleotide metabolic process"/>
    <property type="evidence" value="ECO:0007669"/>
    <property type="project" value="UniProtKB-KW"/>
</dbReference>
<dbReference type="GO" id="GO:0047429">
    <property type="term" value="F:nucleoside triphosphate diphosphatase activity"/>
    <property type="evidence" value="ECO:0007669"/>
    <property type="project" value="UniProtKB-EC"/>
</dbReference>
<dbReference type="PANTHER" id="PTHR43213">
    <property type="entry name" value="BIFUNCTIONAL DTTP/UTP PYROPHOSPHATASE/METHYLTRANSFERASE PROTEIN-RELATED"/>
    <property type="match status" value="1"/>
</dbReference>
<feature type="active site" description="Proton acceptor" evidence="4">
    <location>
        <position position="78"/>
    </location>
</feature>
<dbReference type="HAMAP" id="MF_00528">
    <property type="entry name" value="Maf"/>
    <property type="match status" value="1"/>
</dbReference>
<keyword evidence="4" id="KW-0963">Cytoplasm</keyword>
<comment type="caution">
    <text evidence="5">The sequence shown here is derived from an EMBL/GenBank/DDBJ whole genome shotgun (WGS) entry which is preliminary data.</text>
</comment>
<keyword evidence="6" id="KW-1185">Reference proteome</keyword>
<reference evidence="5 6" key="1">
    <citation type="submission" date="2019-04" db="EMBL/GenBank/DDBJ databases">
        <authorList>
            <person name="Yang Y."/>
            <person name="Wei D."/>
        </authorList>
    </citation>
    <scope>NUCLEOTIDE SEQUENCE [LARGE SCALE GENOMIC DNA]</scope>
    <source>
        <strain evidence="5 6">L-1-4w-11</strain>
    </source>
</reference>
<dbReference type="Pfam" id="PF02545">
    <property type="entry name" value="Maf"/>
    <property type="match status" value="1"/>
</dbReference>
<dbReference type="AlphaFoldDB" id="A0A4U1L551"/>
<evidence type="ECO:0000313" key="6">
    <source>
        <dbReference type="Proteomes" id="UP000309138"/>
    </source>
</evidence>
<dbReference type="CDD" id="cd00555">
    <property type="entry name" value="Maf"/>
    <property type="match status" value="1"/>
</dbReference>
<comment type="function">
    <text evidence="4">Nucleoside triphosphate pyrophosphatase. May have a dual role in cell division arrest and in preventing the incorporation of modified nucleotides into cellular nucleic acids.</text>
</comment>
<dbReference type="InterPro" id="IPR029001">
    <property type="entry name" value="ITPase-like_fam"/>
</dbReference>
<comment type="cofactor">
    <cofactor evidence="1 4">
        <name>a divalent metal cation</name>
        <dbReference type="ChEBI" id="CHEBI:60240"/>
    </cofactor>
</comment>
<keyword evidence="3 4" id="KW-0546">Nucleotide metabolism</keyword>
<evidence type="ECO:0000256" key="3">
    <source>
        <dbReference type="ARBA" id="ARBA00023080"/>
    </source>
</evidence>
<evidence type="ECO:0000313" key="5">
    <source>
        <dbReference type="EMBL" id="TKD51922.1"/>
    </source>
</evidence>
<comment type="similarity">
    <text evidence="4">Belongs to the Maf family.</text>
</comment>
<name>A0A4U1L551_9SPHN</name>
<dbReference type="PANTHER" id="PTHR43213:SF5">
    <property type="entry name" value="BIFUNCTIONAL DTTP_UTP PYROPHOSPHATASE_METHYLTRANSFERASE PROTEIN-RELATED"/>
    <property type="match status" value="1"/>
</dbReference>